<dbReference type="GO" id="GO:0004553">
    <property type="term" value="F:hydrolase activity, hydrolyzing O-glycosyl compounds"/>
    <property type="evidence" value="ECO:0007669"/>
    <property type="project" value="InterPro"/>
</dbReference>
<dbReference type="GO" id="GO:0005975">
    <property type="term" value="P:carbohydrate metabolic process"/>
    <property type="evidence" value="ECO:0007669"/>
    <property type="project" value="InterPro"/>
</dbReference>
<evidence type="ECO:0000256" key="1">
    <source>
        <dbReference type="ARBA" id="ARBA00008061"/>
    </source>
</evidence>
<dbReference type="EMBL" id="JADIMM010000110">
    <property type="protein sequence ID" value="MBO8458467.1"/>
    <property type="molecule type" value="Genomic_DNA"/>
</dbReference>
<reference evidence="3" key="1">
    <citation type="submission" date="2020-10" db="EMBL/GenBank/DDBJ databases">
        <authorList>
            <person name="Gilroy R."/>
        </authorList>
    </citation>
    <scope>NUCLEOTIDE SEQUENCE</scope>
    <source>
        <strain evidence="3">10532</strain>
    </source>
</reference>
<dbReference type="Pfam" id="PF02922">
    <property type="entry name" value="CBM_48"/>
    <property type="match status" value="1"/>
</dbReference>
<dbReference type="InterPro" id="IPR014756">
    <property type="entry name" value="Ig_E-set"/>
</dbReference>
<dbReference type="InterPro" id="IPR013783">
    <property type="entry name" value="Ig-like_fold"/>
</dbReference>
<accession>A0A9D9HQN3</accession>
<dbReference type="CDD" id="cd11341">
    <property type="entry name" value="AmyAc_Pullulanase_LD-like"/>
    <property type="match status" value="1"/>
</dbReference>
<dbReference type="AlphaFoldDB" id="A0A9D9HQN3"/>
<feature type="domain" description="Glycosyl hydrolase family 13 catalytic" evidence="2">
    <location>
        <begin position="158"/>
        <end position="561"/>
    </location>
</feature>
<dbReference type="InterPro" id="IPR004193">
    <property type="entry name" value="Glyco_hydro_13_N"/>
</dbReference>
<evidence type="ECO:0000313" key="4">
    <source>
        <dbReference type="Proteomes" id="UP000823638"/>
    </source>
</evidence>
<evidence type="ECO:0000259" key="2">
    <source>
        <dbReference type="SMART" id="SM00642"/>
    </source>
</evidence>
<comment type="similarity">
    <text evidence="1">Belongs to the glycosyl hydrolase 13 family.</text>
</comment>
<dbReference type="InterPro" id="IPR006047">
    <property type="entry name" value="GH13_cat_dom"/>
</dbReference>
<dbReference type="Proteomes" id="UP000823638">
    <property type="component" value="Unassembled WGS sequence"/>
</dbReference>
<dbReference type="InterPro" id="IPR013780">
    <property type="entry name" value="Glyco_hydro_b"/>
</dbReference>
<proteinExistence type="inferred from homology"/>
<gene>
    <name evidence="3" type="ORF">IAA81_09625</name>
</gene>
<dbReference type="Gene3D" id="2.60.40.10">
    <property type="entry name" value="Immunoglobulins"/>
    <property type="match status" value="1"/>
</dbReference>
<name>A0A9D9HQN3_9SPIR</name>
<dbReference type="Gene3D" id="2.60.40.1180">
    <property type="entry name" value="Golgi alpha-mannosidase II"/>
    <property type="match status" value="1"/>
</dbReference>
<dbReference type="SUPFAM" id="SSF51445">
    <property type="entry name" value="(Trans)glycosidases"/>
    <property type="match status" value="1"/>
</dbReference>
<dbReference type="InterPro" id="IPR017853">
    <property type="entry name" value="GH"/>
</dbReference>
<sequence length="664" mass="75226">MSHGINSEKKEFDYKQLPIPLGKTVLGVFVIPGRKPVFNFSLWAPTSSSVTLNIYKKNHSLSPWFSLPMTYNRESGIWSTVYSKKNIEGCFYDYTVTNSLGTNNVLDPYACSMEEFLNDDTMGRGAIIDFTSKKLKSKLQLEDNRTPFQDKGNAVVYEISVRDFTISGDSGVKNIPGTYEAFIEKLPYLRELGITHIQLMPVLNFYNNNETKRDMEATKSLKGNNYNWGYDPHNYFTPEGWYSKNPGDPYSRVKGLQELVTAAHSVGLRVILDVVYNHMAKVDFLEKIVPGYYFRMNPDGSYKSNSGCGNDLATERDMTRRLIVDSTVHFVKNYGVDGFRFDLMGLIDTETILEAYASCMNIDPQVLFIGEGWSMYDGEPGTRGMDQQFMSSTSCVSVFNDEFRDLLKAGGMYESGTGFLTGKDVNKKSLFMNLTGRPHHYGCQVPYNNVQYMVCHDGLTLHDSISANLNLDPEKPEEKKEIFARIRIGNFLLATSQGIMFLHGGQERGRSKPGFGAVDECVGPYCRNTYKASDLVNQFLWTLDEEKRQLLEYTKSLINLRKSFGIFNLGSYAKIEKNTGLADHLDKFMMGYYIKDEESVWYILANTGKTPGTFKLMKGLNEPRIYADTVHCSPVPLEQYSGITIEENRVTLEPLSCALIRFVL</sequence>
<comment type="caution">
    <text evidence="3">The sequence shown here is derived from an EMBL/GenBank/DDBJ whole genome shotgun (WGS) entry which is preliminary data.</text>
</comment>
<dbReference type="SMART" id="SM00642">
    <property type="entry name" value="Aamy"/>
    <property type="match status" value="1"/>
</dbReference>
<evidence type="ECO:0000313" key="3">
    <source>
        <dbReference type="EMBL" id="MBO8458467.1"/>
    </source>
</evidence>
<dbReference type="CDD" id="cd02860">
    <property type="entry name" value="E_set_Pullulanase"/>
    <property type="match status" value="1"/>
</dbReference>
<dbReference type="Pfam" id="PF00128">
    <property type="entry name" value="Alpha-amylase"/>
    <property type="match status" value="1"/>
</dbReference>
<organism evidence="3 4">
    <name type="scientific">Candidatus Gallitreponema excrementavium</name>
    <dbReference type="NCBI Taxonomy" id="2840840"/>
    <lineage>
        <taxon>Bacteria</taxon>
        <taxon>Pseudomonadati</taxon>
        <taxon>Spirochaetota</taxon>
        <taxon>Spirochaetia</taxon>
        <taxon>Spirochaetales</taxon>
        <taxon>Candidatus Gallitreponema</taxon>
    </lineage>
</organism>
<dbReference type="Gene3D" id="3.20.20.80">
    <property type="entry name" value="Glycosidases"/>
    <property type="match status" value="1"/>
</dbReference>
<protein>
    <submittedName>
        <fullName evidence="3">Pullulanase</fullName>
    </submittedName>
</protein>
<dbReference type="PANTHER" id="PTHR43002">
    <property type="entry name" value="GLYCOGEN DEBRANCHING ENZYME"/>
    <property type="match status" value="1"/>
</dbReference>
<dbReference type="SUPFAM" id="SSF81296">
    <property type="entry name" value="E set domains"/>
    <property type="match status" value="1"/>
</dbReference>
<reference evidence="3" key="2">
    <citation type="journal article" date="2021" name="PeerJ">
        <title>Extensive microbial diversity within the chicken gut microbiome revealed by metagenomics and culture.</title>
        <authorList>
            <person name="Gilroy R."/>
            <person name="Ravi A."/>
            <person name="Getino M."/>
            <person name="Pursley I."/>
            <person name="Horton D.L."/>
            <person name="Alikhan N.F."/>
            <person name="Baker D."/>
            <person name="Gharbi K."/>
            <person name="Hall N."/>
            <person name="Watson M."/>
            <person name="Adriaenssens E.M."/>
            <person name="Foster-Nyarko E."/>
            <person name="Jarju S."/>
            <person name="Secka A."/>
            <person name="Antonio M."/>
            <person name="Oren A."/>
            <person name="Chaudhuri R.R."/>
            <person name="La Ragione R."/>
            <person name="Hildebrand F."/>
            <person name="Pallen M.J."/>
        </authorList>
    </citation>
    <scope>NUCLEOTIDE SEQUENCE</scope>
    <source>
        <strain evidence="3">10532</strain>
    </source>
</reference>